<dbReference type="SUPFAM" id="SSF46785">
    <property type="entry name" value="Winged helix' DNA-binding domain"/>
    <property type="match status" value="1"/>
</dbReference>
<dbReference type="GO" id="GO:0003677">
    <property type="term" value="F:DNA binding"/>
    <property type="evidence" value="ECO:0007669"/>
    <property type="project" value="UniProtKB-KW"/>
</dbReference>
<dbReference type="PANTHER" id="PTHR33154:SF18">
    <property type="entry name" value="ARSENICAL RESISTANCE OPERON REPRESSOR"/>
    <property type="match status" value="1"/>
</dbReference>
<evidence type="ECO:0000256" key="2">
    <source>
        <dbReference type="ARBA" id="ARBA00023125"/>
    </source>
</evidence>
<dbReference type="InterPro" id="IPR036388">
    <property type="entry name" value="WH-like_DNA-bd_sf"/>
</dbReference>
<dbReference type="InterPro" id="IPR036390">
    <property type="entry name" value="WH_DNA-bd_sf"/>
</dbReference>
<dbReference type="NCBIfam" id="NF033788">
    <property type="entry name" value="HTH_metalloreg"/>
    <property type="match status" value="1"/>
</dbReference>
<gene>
    <name evidence="5" type="ORF">UFOPK3492_00677</name>
</gene>
<dbReference type="Pfam" id="PF01022">
    <property type="entry name" value="HTH_5"/>
    <property type="match status" value="1"/>
</dbReference>
<dbReference type="InterPro" id="IPR001845">
    <property type="entry name" value="HTH_ArsR_DNA-bd_dom"/>
</dbReference>
<proteinExistence type="predicted"/>
<dbReference type="Gene3D" id="1.10.10.10">
    <property type="entry name" value="Winged helix-like DNA-binding domain superfamily/Winged helix DNA-binding domain"/>
    <property type="match status" value="1"/>
</dbReference>
<dbReference type="PROSITE" id="PS50987">
    <property type="entry name" value="HTH_ARSR_2"/>
    <property type="match status" value="1"/>
</dbReference>
<dbReference type="PRINTS" id="PR00778">
    <property type="entry name" value="HTHARSR"/>
</dbReference>
<reference evidence="5" key="1">
    <citation type="submission" date="2020-05" db="EMBL/GenBank/DDBJ databases">
        <authorList>
            <person name="Chiriac C."/>
            <person name="Salcher M."/>
            <person name="Ghai R."/>
            <person name="Kavagutti S V."/>
        </authorList>
    </citation>
    <scope>NUCLEOTIDE SEQUENCE</scope>
</reference>
<evidence type="ECO:0000313" key="5">
    <source>
        <dbReference type="EMBL" id="CAB4895899.1"/>
    </source>
</evidence>
<dbReference type="EMBL" id="CAFBMD010000040">
    <property type="protein sequence ID" value="CAB4895899.1"/>
    <property type="molecule type" value="Genomic_DNA"/>
</dbReference>
<feature type="domain" description="HTH arsR-type" evidence="4">
    <location>
        <begin position="9"/>
        <end position="95"/>
    </location>
</feature>
<dbReference type="PANTHER" id="PTHR33154">
    <property type="entry name" value="TRANSCRIPTIONAL REGULATOR, ARSR FAMILY"/>
    <property type="match status" value="1"/>
</dbReference>
<dbReference type="SMART" id="SM00418">
    <property type="entry name" value="HTH_ARSR"/>
    <property type="match status" value="1"/>
</dbReference>
<keyword evidence="2" id="KW-0238">DNA-binding</keyword>
<keyword evidence="3" id="KW-0804">Transcription</keyword>
<accession>A0A6J7FVH8</accession>
<keyword evidence="1" id="KW-0805">Transcription regulation</keyword>
<dbReference type="GO" id="GO:0003700">
    <property type="term" value="F:DNA-binding transcription factor activity"/>
    <property type="evidence" value="ECO:0007669"/>
    <property type="project" value="InterPro"/>
</dbReference>
<evidence type="ECO:0000259" key="4">
    <source>
        <dbReference type="PROSITE" id="PS50987"/>
    </source>
</evidence>
<dbReference type="AlphaFoldDB" id="A0A6J7FVH8"/>
<sequence length="95" mass="10345">MSHTIMLTKAPNQLRLLAEQFKALGDPTRLQLMMAVAAGENAEACVCDLTPDTGLAQSTVSHHLKLLVDAGLLERSQRGKWAFYSLTSAAKKLLH</sequence>
<organism evidence="5">
    <name type="scientific">freshwater metagenome</name>
    <dbReference type="NCBI Taxonomy" id="449393"/>
    <lineage>
        <taxon>unclassified sequences</taxon>
        <taxon>metagenomes</taxon>
        <taxon>ecological metagenomes</taxon>
    </lineage>
</organism>
<dbReference type="InterPro" id="IPR011991">
    <property type="entry name" value="ArsR-like_HTH"/>
</dbReference>
<name>A0A6J7FVH8_9ZZZZ</name>
<evidence type="ECO:0000256" key="3">
    <source>
        <dbReference type="ARBA" id="ARBA00023163"/>
    </source>
</evidence>
<evidence type="ECO:0000256" key="1">
    <source>
        <dbReference type="ARBA" id="ARBA00023015"/>
    </source>
</evidence>
<protein>
    <submittedName>
        <fullName evidence="5">Unannotated protein</fullName>
    </submittedName>
</protein>
<dbReference type="CDD" id="cd00090">
    <property type="entry name" value="HTH_ARSR"/>
    <property type="match status" value="1"/>
</dbReference>
<dbReference type="InterPro" id="IPR051081">
    <property type="entry name" value="HTH_MetalResp_TranReg"/>
</dbReference>